<comment type="caution">
    <text evidence="1">The sequence shown here is derived from an EMBL/GenBank/DDBJ whole genome shotgun (WGS) entry which is preliminary data.</text>
</comment>
<reference evidence="1 2" key="2">
    <citation type="journal article" date="2022" name="Mol. Ecol. Resour.">
        <title>The genomes of chicory, endive, great burdock and yacon provide insights into Asteraceae paleo-polyploidization history and plant inulin production.</title>
        <authorList>
            <person name="Fan W."/>
            <person name="Wang S."/>
            <person name="Wang H."/>
            <person name="Wang A."/>
            <person name="Jiang F."/>
            <person name="Liu H."/>
            <person name="Zhao H."/>
            <person name="Xu D."/>
            <person name="Zhang Y."/>
        </authorList>
    </citation>
    <scope>NUCLEOTIDE SEQUENCE [LARGE SCALE GENOMIC DNA]</scope>
    <source>
        <strain evidence="2">cv. Punajuju</strain>
        <tissue evidence="1">Leaves</tissue>
    </source>
</reference>
<organism evidence="1 2">
    <name type="scientific">Cichorium intybus</name>
    <name type="common">Chicory</name>
    <dbReference type="NCBI Taxonomy" id="13427"/>
    <lineage>
        <taxon>Eukaryota</taxon>
        <taxon>Viridiplantae</taxon>
        <taxon>Streptophyta</taxon>
        <taxon>Embryophyta</taxon>
        <taxon>Tracheophyta</taxon>
        <taxon>Spermatophyta</taxon>
        <taxon>Magnoliopsida</taxon>
        <taxon>eudicotyledons</taxon>
        <taxon>Gunneridae</taxon>
        <taxon>Pentapetalae</taxon>
        <taxon>asterids</taxon>
        <taxon>campanulids</taxon>
        <taxon>Asterales</taxon>
        <taxon>Asteraceae</taxon>
        <taxon>Cichorioideae</taxon>
        <taxon>Cichorieae</taxon>
        <taxon>Cichoriinae</taxon>
        <taxon>Cichorium</taxon>
    </lineage>
</organism>
<reference evidence="2" key="1">
    <citation type="journal article" date="2022" name="Mol. Ecol. Resour.">
        <title>The genomes of chicory, endive, great burdock and yacon provide insights into Asteraceae palaeo-polyploidization history and plant inulin production.</title>
        <authorList>
            <person name="Fan W."/>
            <person name="Wang S."/>
            <person name="Wang H."/>
            <person name="Wang A."/>
            <person name="Jiang F."/>
            <person name="Liu H."/>
            <person name="Zhao H."/>
            <person name="Xu D."/>
            <person name="Zhang Y."/>
        </authorList>
    </citation>
    <scope>NUCLEOTIDE SEQUENCE [LARGE SCALE GENOMIC DNA]</scope>
    <source>
        <strain evidence="2">cv. Punajuju</strain>
    </source>
</reference>
<evidence type="ECO:0000313" key="2">
    <source>
        <dbReference type="Proteomes" id="UP001055811"/>
    </source>
</evidence>
<dbReference type="EMBL" id="CM042010">
    <property type="protein sequence ID" value="KAI3783204.1"/>
    <property type="molecule type" value="Genomic_DNA"/>
</dbReference>
<protein>
    <submittedName>
        <fullName evidence="1">Uncharacterized protein</fullName>
    </submittedName>
</protein>
<gene>
    <name evidence="1" type="ORF">L2E82_13269</name>
</gene>
<accession>A0ACB9GHU6</accession>
<name>A0ACB9GHU6_CICIN</name>
<dbReference type="Proteomes" id="UP001055811">
    <property type="component" value="Linkage Group LG02"/>
</dbReference>
<evidence type="ECO:0000313" key="1">
    <source>
        <dbReference type="EMBL" id="KAI3783204.1"/>
    </source>
</evidence>
<proteinExistence type="predicted"/>
<keyword evidence="2" id="KW-1185">Reference proteome</keyword>
<sequence>MCKAIVGRFLDKAAIKEGEGAYTIVLLQVGPRILKVVPEKLCRNSNWAAAHSFISISTRSQTPRKVSIKTSVPETCFYSFFFSPTIWGYTSAIDCIHSG</sequence>